<feature type="domain" description="HTH CENPB-type" evidence="4">
    <location>
        <begin position="49"/>
        <end position="114"/>
    </location>
</feature>
<dbReference type="Proteomes" id="UP000001745">
    <property type="component" value="Unassembled WGS sequence"/>
</dbReference>
<feature type="compositionally biased region" description="Basic and acidic residues" evidence="2">
    <location>
        <begin position="464"/>
        <end position="483"/>
    </location>
</feature>
<dbReference type="RefSeq" id="XP_002488794.1">
    <property type="nucleotide sequence ID" value="XM_002488749.1"/>
</dbReference>
<dbReference type="OrthoDB" id="4225981at2759"/>
<dbReference type="GeneID" id="8103297"/>
<dbReference type="InterPro" id="IPR012317">
    <property type="entry name" value="Poly(ADP-ribose)pol_cat_dom"/>
</dbReference>
<dbReference type="PROSITE" id="PS51059">
    <property type="entry name" value="PARP_CATALYTIC"/>
    <property type="match status" value="1"/>
</dbReference>
<dbReference type="Pfam" id="PF03221">
    <property type="entry name" value="HTH_Tnp_Tc5"/>
    <property type="match status" value="1"/>
</dbReference>
<dbReference type="PANTHER" id="PTHR19303:SF74">
    <property type="entry name" value="POGO TRANSPOSABLE ELEMENT WITH KRAB DOMAIN"/>
    <property type="match status" value="1"/>
</dbReference>
<sequence length="534" mass="61996">MGAIEDAVNYLNSLGEDEPINFTLLTKMYGVDRTTLSRRYRGVTGSKEAHYDNQRLLNDHQSKKLIQWIEMLCEKGLPPTPYMIANFAHEITGRKPGKNWASRWLNKHPNALVSRYSTGIDRNRKRADCAWSYALYFELISRKIEQYNLQPNQIYNMDEKGFAIGIMTSQKRVFSRRLYEKKFKQFLQDGNREWITTIACICADGTVISPALIYMAKSGNLQDSWFQDLTTQKCYFAASETGWTNSETGYHWLEEVFEKETRSQASRGWRLLILDGHNSHPLDVGLFAPLATNYTKALYKFLEETQGISRLTKRDFFRLFWASWEISFTKKNINSGFKSTGLVPFNPEVVLQRFNQKSESRPSSAGSTASILSPEEWRDIRKLLRKIGGKNPSRDFKMLSNTVMELTTEVILLRLQLASAEKALLNEKRRRIRKKPLLLGLPNENEGGAIFFSPSKIQQARELQQQKEDQAKQERAKKEDKKLQQQLAKKAKEKEKQERAQIRQQKREERVQEAAEKQRQKLEEKLAKQADLQL</sequence>
<proteinExistence type="predicted"/>
<evidence type="ECO:0000313" key="6">
    <source>
        <dbReference type="Proteomes" id="UP000001745"/>
    </source>
</evidence>
<dbReference type="GO" id="GO:0003677">
    <property type="term" value="F:DNA binding"/>
    <property type="evidence" value="ECO:0007669"/>
    <property type="project" value="UniProtKB-KW"/>
</dbReference>
<dbReference type="SMART" id="SM00674">
    <property type="entry name" value="CENPB"/>
    <property type="match status" value="1"/>
</dbReference>
<dbReference type="GO" id="GO:0003950">
    <property type="term" value="F:NAD+ poly-ADP-ribosyltransferase activity"/>
    <property type="evidence" value="ECO:0007669"/>
    <property type="project" value="InterPro"/>
</dbReference>
<keyword evidence="1" id="KW-0238">DNA-binding</keyword>
<dbReference type="Pfam" id="PF03184">
    <property type="entry name" value="DDE_1"/>
    <property type="match status" value="1"/>
</dbReference>
<organism evidence="5 6">
    <name type="scientific">Talaromyces stipitatus (strain ATCC 10500 / CBS 375.48 / QM 6759 / NRRL 1006)</name>
    <name type="common">Penicillium stipitatum</name>
    <dbReference type="NCBI Taxonomy" id="441959"/>
    <lineage>
        <taxon>Eukaryota</taxon>
        <taxon>Fungi</taxon>
        <taxon>Dikarya</taxon>
        <taxon>Ascomycota</taxon>
        <taxon>Pezizomycotina</taxon>
        <taxon>Eurotiomycetes</taxon>
        <taxon>Eurotiomycetidae</taxon>
        <taxon>Eurotiales</taxon>
        <taxon>Trichocomaceae</taxon>
        <taxon>Talaromyces</taxon>
        <taxon>Talaromyces sect. Talaromyces</taxon>
    </lineage>
</organism>
<evidence type="ECO:0000259" key="4">
    <source>
        <dbReference type="PROSITE" id="PS51253"/>
    </source>
</evidence>
<keyword evidence="6" id="KW-1185">Reference proteome</keyword>
<evidence type="ECO:0000256" key="1">
    <source>
        <dbReference type="ARBA" id="ARBA00023125"/>
    </source>
</evidence>
<evidence type="ECO:0000256" key="2">
    <source>
        <dbReference type="SAM" id="MobiDB-lite"/>
    </source>
</evidence>
<reference evidence="6" key="1">
    <citation type="journal article" date="2015" name="Genome Announc.">
        <title>Genome sequence of the AIDS-associated pathogen Penicillium marneffei (ATCC18224) and its near taxonomic relative Talaromyces stipitatus (ATCC10500).</title>
        <authorList>
            <person name="Nierman W.C."/>
            <person name="Fedorova-Abrams N.D."/>
            <person name="Andrianopoulos A."/>
        </authorList>
    </citation>
    <scope>NUCLEOTIDE SEQUENCE [LARGE SCALE GENOMIC DNA]</scope>
    <source>
        <strain evidence="6">ATCC 10500 / CBS 375.48 / QM 6759 / NRRL 1006</strain>
    </source>
</reference>
<dbReference type="PANTHER" id="PTHR19303">
    <property type="entry name" value="TRANSPOSON"/>
    <property type="match status" value="1"/>
</dbReference>
<accession>B8MVG9</accession>
<dbReference type="EMBL" id="EQ962663">
    <property type="protein sequence ID" value="EED11478.1"/>
    <property type="molecule type" value="Genomic_DNA"/>
</dbReference>
<dbReference type="GO" id="GO:0005634">
    <property type="term" value="C:nucleus"/>
    <property type="evidence" value="ECO:0007669"/>
    <property type="project" value="TreeGrafter"/>
</dbReference>
<dbReference type="InterPro" id="IPR006600">
    <property type="entry name" value="HTH_CenpB_DNA-bd_dom"/>
</dbReference>
<feature type="region of interest" description="Disordered" evidence="2">
    <location>
        <begin position="464"/>
        <end position="534"/>
    </location>
</feature>
<dbReference type="InterPro" id="IPR050863">
    <property type="entry name" value="CenT-Element_Derived"/>
</dbReference>
<dbReference type="STRING" id="441959.B8MVG9"/>
<dbReference type="InParanoid" id="B8MVG9"/>
<feature type="compositionally biased region" description="Basic and acidic residues" evidence="2">
    <location>
        <begin position="490"/>
        <end position="528"/>
    </location>
</feature>
<name>B8MVG9_TALSN</name>
<dbReference type="HOGENOM" id="CLU_013929_6_2_1"/>
<evidence type="ECO:0000259" key="3">
    <source>
        <dbReference type="PROSITE" id="PS51059"/>
    </source>
</evidence>
<dbReference type="PROSITE" id="PS51253">
    <property type="entry name" value="HTH_CENPB"/>
    <property type="match status" value="1"/>
</dbReference>
<dbReference type="VEuPathDB" id="FungiDB:TSTA_007680"/>
<dbReference type="InterPro" id="IPR004875">
    <property type="entry name" value="DDE_SF_endonuclease_dom"/>
</dbReference>
<dbReference type="eggNOG" id="KOG3105">
    <property type="taxonomic scope" value="Eukaryota"/>
</dbReference>
<dbReference type="AlphaFoldDB" id="B8MVG9"/>
<protein>
    <submittedName>
        <fullName evidence="5">Pogo transposable element, putative</fullName>
    </submittedName>
</protein>
<evidence type="ECO:0000313" key="5">
    <source>
        <dbReference type="EMBL" id="EED11478.1"/>
    </source>
</evidence>
<dbReference type="PhylomeDB" id="B8MVG9"/>
<feature type="domain" description="PARP catalytic" evidence="3">
    <location>
        <begin position="457"/>
        <end position="534"/>
    </location>
</feature>
<dbReference type="OMA" id="WTNSETG"/>
<gene>
    <name evidence="5" type="ORF">TSTA_007680</name>
</gene>